<dbReference type="PANTHER" id="PTHR21666">
    <property type="entry name" value="PEPTIDASE-RELATED"/>
    <property type="match status" value="1"/>
</dbReference>
<dbReference type="GO" id="GO:0004222">
    <property type="term" value="F:metalloendopeptidase activity"/>
    <property type="evidence" value="ECO:0007669"/>
    <property type="project" value="TreeGrafter"/>
</dbReference>
<feature type="region of interest" description="Disordered" evidence="2">
    <location>
        <begin position="110"/>
        <end position="217"/>
    </location>
</feature>
<sequence length="430" mass="44853">MGECGLMNTESYTLTRLVHRLRRTAFPPRARQRRAGPAPLLSSRARPWRSSPTARGGLLGARVSWATAPGRSPGPATEHAAPAQRSLARAGAVLLCGVVALALASTVKAAGAATPPPPPPAPAGDGTTAPSPTSPTDTAAWGGRQQASTAPHFRPSSRTSGSRAEHRLGTTTGAHRRRPAAPPPGAVPGARSWPVGTRPRVARGWEPPATGFGPGHRGVDLRASVGTTVRAAASGRVSFAGPVAGRGVVAIELSGSGEPPLRTTYEPVRPLVAVGDEVVAGQPVAVLESSTHCPHSCLHWGLLRGKDYLDPFSLLPEWMLRRGPSRLLPVSGVPEPSPGIPQVLAPRPKADTPTAKQPHAPAEEPGRGRQRPARAVARRSTGKTGPAGRSHGRPATSGPPNRRGRVSRTTDKRGRVSRGRRRGPSPRSRR</sequence>
<dbReference type="RefSeq" id="WP_381712649.1">
    <property type="nucleotide sequence ID" value="NZ_UHID01000001.1"/>
</dbReference>
<gene>
    <name evidence="4" type="ORF">NCTC7807_01535</name>
</gene>
<dbReference type="InterPro" id="IPR016047">
    <property type="entry name" value="M23ase_b-sheet_dom"/>
</dbReference>
<dbReference type="CDD" id="cd12797">
    <property type="entry name" value="M23_peptidase"/>
    <property type="match status" value="1"/>
</dbReference>
<accession>A0A380MW26</accession>
<dbReference type="Pfam" id="PF01551">
    <property type="entry name" value="Peptidase_M23"/>
    <property type="match status" value="1"/>
</dbReference>
<dbReference type="PANTHER" id="PTHR21666:SF289">
    <property type="entry name" value="L-ALA--D-GLU ENDOPEPTIDASE"/>
    <property type="match status" value="1"/>
</dbReference>
<evidence type="ECO:0000256" key="2">
    <source>
        <dbReference type="SAM" id="MobiDB-lite"/>
    </source>
</evidence>
<feature type="compositionally biased region" description="Basic residues" evidence="2">
    <location>
        <begin position="415"/>
        <end position="430"/>
    </location>
</feature>
<proteinExistence type="predicted"/>
<feature type="region of interest" description="Disordered" evidence="2">
    <location>
        <begin position="26"/>
        <end position="56"/>
    </location>
</feature>
<reference evidence="4 5" key="1">
    <citation type="submission" date="2018-06" db="EMBL/GenBank/DDBJ databases">
        <authorList>
            <consortium name="Pathogen Informatics"/>
            <person name="Doyle S."/>
        </authorList>
    </citation>
    <scope>NUCLEOTIDE SEQUENCE [LARGE SCALE GENOMIC DNA]</scope>
    <source>
        <strain evidence="4 5">NCTC7807</strain>
    </source>
</reference>
<name>A0A380MW26_STRGR</name>
<evidence type="ECO:0000313" key="4">
    <source>
        <dbReference type="EMBL" id="SUO96113.1"/>
    </source>
</evidence>
<feature type="compositionally biased region" description="Low complexity" evidence="2">
    <location>
        <begin position="26"/>
        <end position="39"/>
    </location>
</feature>
<keyword evidence="1" id="KW-0732">Signal</keyword>
<feature type="compositionally biased region" description="Low complexity" evidence="2">
    <location>
        <begin position="123"/>
        <end position="140"/>
    </location>
</feature>
<feature type="compositionally biased region" description="Basic residues" evidence="2">
    <location>
        <begin position="368"/>
        <end position="381"/>
    </location>
</feature>
<evidence type="ECO:0000259" key="3">
    <source>
        <dbReference type="Pfam" id="PF01551"/>
    </source>
</evidence>
<organism evidence="4 5">
    <name type="scientific">Streptomyces griseus</name>
    <dbReference type="NCBI Taxonomy" id="1911"/>
    <lineage>
        <taxon>Bacteria</taxon>
        <taxon>Bacillati</taxon>
        <taxon>Actinomycetota</taxon>
        <taxon>Actinomycetes</taxon>
        <taxon>Kitasatosporales</taxon>
        <taxon>Streptomycetaceae</taxon>
        <taxon>Streptomyces</taxon>
    </lineage>
</organism>
<dbReference type="InterPro" id="IPR011055">
    <property type="entry name" value="Dup_hybrid_motif"/>
</dbReference>
<protein>
    <submittedName>
        <fullName evidence="4">Peptidase</fullName>
    </submittedName>
</protein>
<dbReference type="SUPFAM" id="SSF51261">
    <property type="entry name" value="Duplicated hybrid motif"/>
    <property type="match status" value="1"/>
</dbReference>
<dbReference type="InterPro" id="IPR050570">
    <property type="entry name" value="Cell_wall_metabolism_enzyme"/>
</dbReference>
<evidence type="ECO:0000313" key="5">
    <source>
        <dbReference type="Proteomes" id="UP000254150"/>
    </source>
</evidence>
<dbReference type="EMBL" id="UHID01000001">
    <property type="protein sequence ID" value="SUO96113.1"/>
    <property type="molecule type" value="Genomic_DNA"/>
</dbReference>
<feature type="region of interest" description="Disordered" evidence="2">
    <location>
        <begin position="330"/>
        <end position="430"/>
    </location>
</feature>
<feature type="domain" description="M23ase beta-sheet core" evidence="3">
    <location>
        <begin position="215"/>
        <end position="311"/>
    </location>
</feature>
<dbReference type="Proteomes" id="UP000254150">
    <property type="component" value="Unassembled WGS sequence"/>
</dbReference>
<dbReference type="AlphaFoldDB" id="A0A380MW26"/>
<evidence type="ECO:0000256" key="1">
    <source>
        <dbReference type="ARBA" id="ARBA00022729"/>
    </source>
</evidence>
<dbReference type="Gene3D" id="2.70.70.10">
    <property type="entry name" value="Glucose Permease (Domain IIA)"/>
    <property type="match status" value="1"/>
</dbReference>